<dbReference type="Proteomes" id="UP000075260">
    <property type="component" value="Unassembled WGS sequence"/>
</dbReference>
<proteinExistence type="predicted"/>
<dbReference type="AlphaFoldDB" id="A0A150R0V8"/>
<dbReference type="EMBL" id="JEMA01000162">
    <property type="protein sequence ID" value="KYF73877.1"/>
    <property type="molecule type" value="Genomic_DNA"/>
</dbReference>
<reference evidence="2 3" key="1">
    <citation type="submission" date="2014-02" db="EMBL/GenBank/DDBJ databases">
        <title>The small core and large imbalanced accessory genome model reveals a collaborative survival strategy of Sorangium cellulosum strains in nature.</title>
        <authorList>
            <person name="Han K."/>
            <person name="Peng R."/>
            <person name="Blom J."/>
            <person name="Li Y.-Z."/>
        </authorList>
    </citation>
    <scope>NUCLEOTIDE SEQUENCE [LARGE SCALE GENOMIC DNA]</scope>
    <source>
        <strain evidence="2 3">So0008-312</strain>
    </source>
</reference>
<comment type="caution">
    <text evidence="2">The sequence shown here is derived from an EMBL/GenBank/DDBJ whole genome shotgun (WGS) entry which is preliminary data.</text>
</comment>
<gene>
    <name evidence="2" type="ORF">BE15_05860</name>
</gene>
<evidence type="ECO:0000256" key="1">
    <source>
        <dbReference type="SAM" id="MobiDB-lite"/>
    </source>
</evidence>
<feature type="region of interest" description="Disordered" evidence="1">
    <location>
        <begin position="1"/>
        <end position="23"/>
    </location>
</feature>
<dbReference type="OrthoDB" id="5523233at2"/>
<evidence type="ECO:0000313" key="3">
    <source>
        <dbReference type="Proteomes" id="UP000075260"/>
    </source>
</evidence>
<organism evidence="2 3">
    <name type="scientific">Sorangium cellulosum</name>
    <name type="common">Polyangium cellulosum</name>
    <dbReference type="NCBI Taxonomy" id="56"/>
    <lineage>
        <taxon>Bacteria</taxon>
        <taxon>Pseudomonadati</taxon>
        <taxon>Myxococcota</taxon>
        <taxon>Polyangia</taxon>
        <taxon>Polyangiales</taxon>
        <taxon>Polyangiaceae</taxon>
        <taxon>Sorangium</taxon>
    </lineage>
</organism>
<protein>
    <submittedName>
        <fullName evidence="2">Uncharacterized protein</fullName>
    </submittedName>
</protein>
<name>A0A150R0V8_SORCE</name>
<accession>A0A150R0V8</accession>
<dbReference type="RefSeq" id="WP_061605490.1">
    <property type="nucleotide sequence ID" value="NZ_JEMA01000162.1"/>
</dbReference>
<evidence type="ECO:0000313" key="2">
    <source>
        <dbReference type="EMBL" id="KYF73877.1"/>
    </source>
</evidence>
<sequence length="319" mass="36422">MSDDARATRPPRPAERPLEDGRRYGPEPWREIEGVCFCHWDRWLLRLALTDPRGLDGMARELRARAASRRVSSDGAEAMLAQVADLRGRLARLARTPEEVLDAEERASEWLLKKAFKRVWHAGPNRRTDAMRNTPRRRLEARALRGNWPRLPVSPARFERELRDVAGVDGYYDHRATDLLAFLVENRIGVLLVTAVSDLERMALHRGAMTAVIEMMEQVDDSFARMSEVFRASERAYLDLARAHAGLDGVLRDILELAVWEDYGMICQVEAFLGALPEEHANLAVRELAAIISELRRERLDYQLARAVALRRAVLAPWE</sequence>